<proteinExistence type="predicted"/>
<evidence type="ECO:0000313" key="2">
    <source>
        <dbReference type="Proteomes" id="UP000663855"/>
    </source>
</evidence>
<dbReference type="Proteomes" id="UP000663855">
    <property type="component" value="Unassembled WGS sequence"/>
</dbReference>
<gene>
    <name evidence="1" type="ORF">CJN711_LOCUS30003</name>
</gene>
<accession>A0A815WRX8</accession>
<dbReference type="EMBL" id="CAJNOV010014259">
    <property type="protein sequence ID" value="CAF1545369.1"/>
    <property type="molecule type" value="Genomic_DNA"/>
</dbReference>
<dbReference type="AlphaFoldDB" id="A0A815WRX8"/>
<name>A0A815WRX8_9BILA</name>
<organism evidence="1 2">
    <name type="scientific">Rotaria magnacalcarata</name>
    <dbReference type="NCBI Taxonomy" id="392030"/>
    <lineage>
        <taxon>Eukaryota</taxon>
        <taxon>Metazoa</taxon>
        <taxon>Spiralia</taxon>
        <taxon>Gnathifera</taxon>
        <taxon>Rotifera</taxon>
        <taxon>Eurotatoria</taxon>
        <taxon>Bdelloidea</taxon>
        <taxon>Philodinida</taxon>
        <taxon>Philodinidae</taxon>
        <taxon>Rotaria</taxon>
    </lineage>
</organism>
<sequence length="335" mass="37974">MNNRAVSDTTGIDALVTANPLLPGDESILEVHPTEPDFPYLNIRTIHISRESDRFNPSTNLILMIIYGYRGATDFYLNNRNCKIGHILIKRSDEINHIQADTTHKKLFKWFFGQDLPPEFIAGGFAYQNGQWKYNALAFNTKQDIYHNNKKGMPLTEKQLLGGALSRLYINHRWQQDPNISVREIFSSNEGWQLFESVNTVVNPNRVDKVNKYGRAATIGVTGKYYCGDYLDVIRCSCCDGRCGPGNGCNCSGCMELDIENRRLPKGTLVNRDGAPASRSRIDGKTFYCGRPVLRRTNYCDGYCGPNNGPQCYACQALNEQTPRYKTLLNEYDYT</sequence>
<evidence type="ECO:0000313" key="1">
    <source>
        <dbReference type="EMBL" id="CAF1545369.1"/>
    </source>
</evidence>
<reference evidence="1" key="1">
    <citation type="submission" date="2021-02" db="EMBL/GenBank/DDBJ databases">
        <authorList>
            <person name="Nowell W R."/>
        </authorList>
    </citation>
    <scope>NUCLEOTIDE SEQUENCE</scope>
</reference>
<comment type="caution">
    <text evidence="1">The sequence shown here is derived from an EMBL/GenBank/DDBJ whole genome shotgun (WGS) entry which is preliminary data.</text>
</comment>
<protein>
    <submittedName>
        <fullName evidence="1">Uncharacterized protein</fullName>
    </submittedName>
</protein>